<reference evidence="1 2" key="1">
    <citation type="submission" date="2018-02" db="EMBL/GenBank/DDBJ databases">
        <authorList>
            <person name="Dubost A."/>
        </authorList>
    </citation>
    <scope>NUCLEOTIDE SEQUENCE [LARGE SCALE GENOMIC DNA]</scope>
    <source>
        <strain evidence="2">JV551A3</strain>
    </source>
</reference>
<dbReference type="RefSeq" id="WP_133978942.1">
    <property type="nucleotide sequence ID" value="NZ_OPYN01000150.1"/>
</dbReference>
<sequence>MVKKKPGSSIKGWLSASGYLSISDVLKVDDYFQLVFVDGSVLSVYNPFLCEGVNFADLKGCTLCEIREDEAANVIILGLDQGSIRVNVHPDAWTGPEAMALYEQGHSIVIWN</sequence>
<dbReference type="EMBL" id="OPYN01000150">
    <property type="protein sequence ID" value="SPO61528.1"/>
    <property type="molecule type" value="Genomic_DNA"/>
</dbReference>
<name>A0AAQ1STZ7_9PSED</name>
<evidence type="ECO:0000313" key="1">
    <source>
        <dbReference type="EMBL" id="SPO61528.1"/>
    </source>
</evidence>
<organism evidence="1 2">
    <name type="scientific">Pseudomonas inefficax</name>
    <dbReference type="NCBI Taxonomy" id="2078786"/>
    <lineage>
        <taxon>Bacteria</taxon>
        <taxon>Pseudomonadati</taxon>
        <taxon>Pseudomonadota</taxon>
        <taxon>Gammaproteobacteria</taxon>
        <taxon>Pseudomonadales</taxon>
        <taxon>Pseudomonadaceae</taxon>
        <taxon>Pseudomonas</taxon>
    </lineage>
</organism>
<accession>A0AAQ1STZ7</accession>
<proteinExistence type="predicted"/>
<comment type="caution">
    <text evidence="1">The sequence shown here is derived from an EMBL/GenBank/DDBJ whole genome shotgun (WGS) entry which is preliminary data.</text>
</comment>
<dbReference type="Proteomes" id="UP000294335">
    <property type="component" value="Unassembled WGS sequence"/>
</dbReference>
<keyword evidence="2" id="KW-1185">Reference proteome</keyword>
<protein>
    <submittedName>
        <fullName evidence="1">Uncharacterized protein</fullName>
    </submittedName>
</protein>
<gene>
    <name evidence="1" type="ORF">JV551A3_V1_1500005</name>
</gene>
<evidence type="ECO:0000313" key="2">
    <source>
        <dbReference type="Proteomes" id="UP000294335"/>
    </source>
</evidence>
<dbReference type="AlphaFoldDB" id="A0AAQ1STZ7"/>